<dbReference type="InterPro" id="IPR018247">
    <property type="entry name" value="EF_Hand_1_Ca_BS"/>
</dbReference>
<accession>A0AAE0MV17</accession>
<dbReference type="RefSeq" id="XP_062683840.1">
    <property type="nucleotide sequence ID" value="XM_062830352.1"/>
</dbReference>
<dbReference type="GeneID" id="87867506"/>
<sequence>MSELPFRGSKGSVSTSSGLLILGRAAAKGNLQNPTCPNKAIPPYRIPPFLELWRLSSDSRGFLFGFFSRLFILIIPDNQFRRTSTETNDQLFERTVIGYFTPPLRLPATFSRARLQAGARKGAIHIRTPASAWGVRERREEGFPAPEARSEAIEVVIRQNSFKIDKTSSSTPWLMRGSHAPPHDDYHKIKREQYSILFSVADRANKGKVTLSDWTYFENLLEKPDAECCPPVVTTKWTSYENLLEKPDAEYEIAFRLFDVERLGTAKYDDFRRLYELNKGPDSIPFDGTANVRAFQNMIEEMDLASQGSLVEVIIRKACDKSQDGKITRTEFLNQASKFTRFSLFIPMEAGGGRGRRKRSKIVSREGRPKRTKLLGLSQSQAAQEVLPEDFPSWAVLKEIVV</sequence>
<reference evidence="2" key="1">
    <citation type="journal article" date="2023" name="Mol. Phylogenet. Evol.">
        <title>Genome-scale phylogeny and comparative genomics of the fungal order Sordariales.</title>
        <authorList>
            <person name="Hensen N."/>
            <person name="Bonometti L."/>
            <person name="Westerberg I."/>
            <person name="Brannstrom I.O."/>
            <person name="Guillou S."/>
            <person name="Cros-Aarteil S."/>
            <person name="Calhoun S."/>
            <person name="Haridas S."/>
            <person name="Kuo A."/>
            <person name="Mondo S."/>
            <person name="Pangilinan J."/>
            <person name="Riley R."/>
            <person name="LaButti K."/>
            <person name="Andreopoulos B."/>
            <person name="Lipzen A."/>
            <person name="Chen C."/>
            <person name="Yan M."/>
            <person name="Daum C."/>
            <person name="Ng V."/>
            <person name="Clum A."/>
            <person name="Steindorff A."/>
            <person name="Ohm R.A."/>
            <person name="Martin F."/>
            <person name="Silar P."/>
            <person name="Natvig D.O."/>
            <person name="Lalanne C."/>
            <person name="Gautier V."/>
            <person name="Ament-Velasquez S.L."/>
            <person name="Kruys A."/>
            <person name="Hutchinson M.I."/>
            <person name="Powell A.J."/>
            <person name="Barry K."/>
            <person name="Miller A.N."/>
            <person name="Grigoriev I.V."/>
            <person name="Debuchy R."/>
            <person name="Gladieux P."/>
            <person name="Hiltunen Thoren M."/>
            <person name="Johannesson H."/>
        </authorList>
    </citation>
    <scope>NUCLEOTIDE SEQUENCE</scope>
    <source>
        <strain evidence="2">CBS 560.94</strain>
    </source>
</reference>
<evidence type="ECO:0008006" key="4">
    <source>
        <dbReference type="Google" id="ProtNLM"/>
    </source>
</evidence>
<comment type="caution">
    <text evidence="2">The sequence shown here is derived from an EMBL/GenBank/DDBJ whole genome shotgun (WGS) entry which is preliminary data.</text>
</comment>
<reference evidence="2" key="2">
    <citation type="submission" date="2023-06" db="EMBL/GenBank/DDBJ databases">
        <authorList>
            <consortium name="Lawrence Berkeley National Laboratory"/>
            <person name="Haridas S."/>
            <person name="Hensen N."/>
            <person name="Bonometti L."/>
            <person name="Westerberg I."/>
            <person name="Brannstrom I.O."/>
            <person name="Guillou S."/>
            <person name="Cros-Aarteil S."/>
            <person name="Calhoun S."/>
            <person name="Kuo A."/>
            <person name="Mondo S."/>
            <person name="Pangilinan J."/>
            <person name="Riley R."/>
            <person name="Labutti K."/>
            <person name="Andreopoulos B."/>
            <person name="Lipzen A."/>
            <person name="Chen C."/>
            <person name="Yanf M."/>
            <person name="Daum C."/>
            <person name="Ng V."/>
            <person name="Clum A."/>
            <person name="Steindorff A."/>
            <person name="Ohm R."/>
            <person name="Martin F."/>
            <person name="Silar P."/>
            <person name="Natvig D."/>
            <person name="Lalanne C."/>
            <person name="Gautier V."/>
            <person name="Ament-Velasquez S.L."/>
            <person name="Kruys A."/>
            <person name="Hutchinson M.I."/>
            <person name="Powell A.J."/>
            <person name="Barry K."/>
            <person name="Miller A.N."/>
            <person name="Grigoriev I.V."/>
            <person name="Debuchy R."/>
            <person name="Gladieux P."/>
            <person name="Thoren M.H."/>
            <person name="Johannesson H."/>
        </authorList>
    </citation>
    <scope>NUCLEOTIDE SEQUENCE</scope>
    <source>
        <strain evidence="2">CBS 560.94</strain>
    </source>
</reference>
<dbReference type="EMBL" id="JAUEPP010000002">
    <property type="protein sequence ID" value="KAK3350545.1"/>
    <property type="molecule type" value="Genomic_DNA"/>
</dbReference>
<dbReference type="Proteomes" id="UP001278500">
    <property type="component" value="Unassembled WGS sequence"/>
</dbReference>
<name>A0AAE0MV17_9PEZI</name>
<organism evidence="2 3">
    <name type="scientific">Neurospora tetraspora</name>
    <dbReference type="NCBI Taxonomy" id="94610"/>
    <lineage>
        <taxon>Eukaryota</taxon>
        <taxon>Fungi</taxon>
        <taxon>Dikarya</taxon>
        <taxon>Ascomycota</taxon>
        <taxon>Pezizomycotina</taxon>
        <taxon>Sordariomycetes</taxon>
        <taxon>Sordariomycetidae</taxon>
        <taxon>Sordariales</taxon>
        <taxon>Sordariaceae</taxon>
        <taxon>Neurospora</taxon>
    </lineage>
</organism>
<protein>
    <recommendedName>
        <fullName evidence="4">EF-hand</fullName>
    </recommendedName>
</protein>
<dbReference type="PROSITE" id="PS00018">
    <property type="entry name" value="EF_HAND_1"/>
    <property type="match status" value="1"/>
</dbReference>
<dbReference type="AlphaFoldDB" id="A0AAE0MV17"/>
<dbReference type="Gene3D" id="1.10.238.10">
    <property type="entry name" value="EF-hand"/>
    <property type="match status" value="1"/>
</dbReference>
<proteinExistence type="predicted"/>
<gene>
    <name evidence="2" type="ORF">B0H65DRAFT_567150</name>
</gene>
<evidence type="ECO:0000256" key="1">
    <source>
        <dbReference type="ARBA" id="ARBA00022837"/>
    </source>
</evidence>
<dbReference type="SUPFAM" id="SSF47473">
    <property type="entry name" value="EF-hand"/>
    <property type="match status" value="1"/>
</dbReference>
<evidence type="ECO:0000313" key="2">
    <source>
        <dbReference type="EMBL" id="KAK3350545.1"/>
    </source>
</evidence>
<dbReference type="InterPro" id="IPR011992">
    <property type="entry name" value="EF-hand-dom_pair"/>
</dbReference>
<keyword evidence="3" id="KW-1185">Reference proteome</keyword>
<evidence type="ECO:0000313" key="3">
    <source>
        <dbReference type="Proteomes" id="UP001278500"/>
    </source>
</evidence>
<keyword evidence="1" id="KW-0106">Calcium</keyword>